<dbReference type="EMBL" id="NIBS01000022">
    <property type="protein sequence ID" value="PHM24795.1"/>
    <property type="molecule type" value="Genomic_DNA"/>
</dbReference>
<gene>
    <name evidence="1" type="ORF">Xbud_03176</name>
</gene>
<dbReference type="PROSITE" id="PS00018">
    <property type="entry name" value="EF_HAND_1"/>
    <property type="match status" value="1"/>
</dbReference>
<dbReference type="Proteomes" id="UP000225833">
    <property type="component" value="Unassembled WGS sequence"/>
</dbReference>
<protein>
    <submittedName>
        <fullName evidence="1">Uncharacterized protein</fullName>
    </submittedName>
</protein>
<organism evidence="1 2">
    <name type="scientific">Xenorhabdus budapestensis</name>
    <dbReference type="NCBI Taxonomy" id="290110"/>
    <lineage>
        <taxon>Bacteria</taxon>
        <taxon>Pseudomonadati</taxon>
        <taxon>Pseudomonadota</taxon>
        <taxon>Gammaproteobacteria</taxon>
        <taxon>Enterobacterales</taxon>
        <taxon>Morganellaceae</taxon>
        <taxon>Xenorhabdus</taxon>
    </lineage>
</organism>
<reference evidence="1 2" key="1">
    <citation type="journal article" date="2017" name="Nat. Microbiol.">
        <title>Natural product diversity associated with the nematode symbionts Photorhabdus and Xenorhabdus.</title>
        <authorList>
            <person name="Tobias N.J."/>
            <person name="Wolff H."/>
            <person name="Djahanschiri B."/>
            <person name="Grundmann F."/>
            <person name="Kronenwerth M."/>
            <person name="Shi Y.M."/>
            <person name="Simonyi S."/>
            <person name="Grun P."/>
            <person name="Shapiro-Ilan D."/>
            <person name="Pidot S.J."/>
            <person name="Stinear T.P."/>
            <person name="Ebersberger I."/>
            <person name="Bode H.B."/>
        </authorList>
    </citation>
    <scope>NUCLEOTIDE SEQUENCE [LARGE SCALE GENOMIC DNA]</scope>
    <source>
        <strain evidence="1 2">DSM 16342</strain>
    </source>
</reference>
<dbReference type="SUPFAM" id="SSF52467">
    <property type="entry name" value="DHS-like NAD/FAD-binding domain"/>
    <property type="match status" value="1"/>
</dbReference>
<dbReference type="InterPro" id="IPR029035">
    <property type="entry name" value="DHS-like_NAD/FAD-binding_dom"/>
</dbReference>
<dbReference type="RefSeq" id="WP_099136927.1">
    <property type="nucleotide sequence ID" value="NZ_CAWNNJ010000089.1"/>
</dbReference>
<comment type="caution">
    <text evidence="1">The sequence shown here is derived from an EMBL/GenBank/DDBJ whole genome shotgun (WGS) entry which is preliminary data.</text>
</comment>
<accession>A0A2D0ISF7</accession>
<dbReference type="InterPro" id="IPR018247">
    <property type="entry name" value="EF_Hand_1_Ca_BS"/>
</dbReference>
<name>A0A2D0ISF7_XENBU</name>
<proteinExistence type="predicted"/>
<evidence type="ECO:0000313" key="1">
    <source>
        <dbReference type="EMBL" id="PHM24795.1"/>
    </source>
</evidence>
<dbReference type="Pfam" id="PF13289">
    <property type="entry name" value="SIR2_2"/>
    <property type="match status" value="1"/>
</dbReference>
<dbReference type="AlphaFoldDB" id="A0A2D0ISF7"/>
<sequence>MIENNVADEKLLIKKRSVKDLADYIKIKTGISPNYSLFLGAGASVTSGIKTGYQLVQEWREEIYTRFSLLPYEDSPIAKEWLSNKHPDWYDQNNEYSSLFEKKFDLPSQRRRFVELQVDKKLPSIGYAYLVELFESKFFDTVFTTNFDDLINEAFYQFSSDRPLLCAHDSSIKGVSITSSRPKIIKLHGDYLFDSIKSSLKETESLESNTREKLIEFTKEYGLIFVGYAGNDKSVMDVLKYLLKQDDYLRNGIYWCKRKNDQFTPELFKLLTHEKVYWVEIDGFDEFMAELVHELGGELSLGGNQKSTKRERMIHNFINDQYHLKSNLFINNDLIKIKRHTFTTDISSLINELSQSDADDQKIPEEDFKNLLSIDNLIRAKNYTVVEEELKKLITDANDDNIKSKYLSRLIDIKEDQKDIKSALDYSDKLIELDEFNLKYALSRSNIFVEIKDKIVYLKGLMSKFKYSIILKNHLCRISLSYLDESNDNLVSFKEVHQLLEESLHQDNSLDNDAWRIKYETIQCEHQPNHDKKERDRLVSELLDKIKIINPTHDTYMYIYSTYSCVTQEKTHILNCIDELSNEYKTSSKNKRKNILKYLTKLHLSLFETDYDKNTPSLVKEFIEKYEEDKSESAISSFILLKARYEIGFNKNIELGISLAKEAMDSPGRNNYIQSIVDILLIDKNNIPLVEDFLETLPRNSSRLLVLKIKSEILSMKGDYCASLKLIDEAYKEQWNFGSYLVTKSYTNLLAKNFDEVLKIIDSNLDKIKDVSEKDVLIVNREIAKKKLGKEITKHEVQSILAHHNSKGEIAMCAFFLLNDEKNGKAQLKNRIEQDFMNYYRYLEWPALPDNILSPYYPRLSKVA</sequence>
<evidence type="ECO:0000313" key="2">
    <source>
        <dbReference type="Proteomes" id="UP000225833"/>
    </source>
</evidence>
<dbReference type="OrthoDB" id="288285at2"/>
<dbReference type="Gene3D" id="3.40.50.1220">
    <property type="entry name" value="TPP-binding domain"/>
    <property type="match status" value="1"/>
</dbReference>